<evidence type="ECO:0000313" key="1">
    <source>
        <dbReference type="EMBL" id="GGM89466.1"/>
    </source>
</evidence>
<evidence type="ECO:0000313" key="2">
    <source>
        <dbReference type="Proteomes" id="UP000597656"/>
    </source>
</evidence>
<organism evidence="1 2">
    <name type="scientific">Lentzea pudingi</name>
    <dbReference type="NCBI Taxonomy" id="1789439"/>
    <lineage>
        <taxon>Bacteria</taxon>
        <taxon>Bacillati</taxon>
        <taxon>Actinomycetota</taxon>
        <taxon>Actinomycetes</taxon>
        <taxon>Pseudonocardiales</taxon>
        <taxon>Pseudonocardiaceae</taxon>
        <taxon>Lentzea</taxon>
    </lineage>
</organism>
<dbReference type="RefSeq" id="WP_189155098.1">
    <property type="nucleotide sequence ID" value="NZ_BMNC01000003.1"/>
</dbReference>
<dbReference type="EMBL" id="BMNC01000003">
    <property type="protein sequence ID" value="GGM89466.1"/>
    <property type="molecule type" value="Genomic_DNA"/>
</dbReference>
<protein>
    <recommendedName>
        <fullName evidence="3">YjzC-like protein</fullName>
    </recommendedName>
</protein>
<reference evidence="2" key="1">
    <citation type="journal article" date="2019" name="Int. J. Syst. Evol. Microbiol.">
        <title>The Global Catalogue of Microorganisms (GCM) 10K type strain sequencing project: providing services to taxonomists for standard genome sequencing and annotation.</title>
        <authorList>
            <consortium name="The Broad Institute Genomics Platform"/>
            <consortium name="The Broad Institute Genome Sequencing Center for Infectious Disease"/>
            <person name="Wu L."/>
            <person name="Ma J."/>
        </authorList>
    </citation>
    <scope>NUCLEOTIDE SEQUENCE [LARGE SCALE GENOMIC DNA]</scope>
    <source>
        <strain evidence="2">CGMCC 4.7319</strain>
    </source>
</reference>
<evidence type="ECO:0008006" key="3">
    <source>
        <dbReference type="Google" id="ProtNLM"/>
    </source>
</evidence>
<proteinExistence type="predicted"/>
<keyword evidence="2" id="KW-1185">Reference proteome</keyword>
<comment type="caution">
    <text evidence="1">The sequence shown here is derived from an EMBL/GenBank/DDBJ whole genome shotgun (WGS) entry which is preliminary data.</text>
</comment>
<sequence>MPTEVTMRWQEVTYARNADGTVHMGPDNKPVVENVGTKERVFPNRPEVNYAPQSRYKGR</sequence>
<accession>A0ABQ2HRG0</accession>
<dbReference type="Proteomes" id="UP000597656">
    <property type="component" value="Unassembled WGS sequence"/>
</dbReference>
<name>A0ABQ2HRG0_9PSEU</name>
<gene>
    <name evidence="1" type="ORF">GCM10011609_27950</name>
</gene>